<evidence type="ECO:0000313" key="1">
    <source>
        <dbReference type="EMBL" id="TFK46319.1"/>
    </source>
</evidence>
<name>A0A5C3MLN8_9AGAM</name>
<keyword evidence="2" id="KW-1185">Reference proteome</keyword>
<dbReference type="AlphaFoldDB" id="A0A5C3MLN8"/>
<protein>
    <submittedName>
        <fullName evidence="1">Uncharacterized protein</fullName>
    </submittedName>
</protein>
<organism evidence="1 2">
    <name type="scientific">Heliocybe sulcata</name>
    <dbReference type="NCBI Taxonomy" id="5364"/>
    <lineage>
        <taxon>Eukaryota</taxon>
        <taxon>Fungi</taxon>
        <taxon>Dikarya</taxon>
        <taxon>Basidiomycota</taxon>
        <taxon>Agaricomycotina</taxon>
        <taxon>Agaricomycetes</taxon>
        <taxon>Gloeophyllales</taxon>
        <taxon>Gloeophyllaceae</taxon>
        <taxon>Heliocybe</taxon>
    </lineage>
</organism>
<dbReference type="EMBL" id="ML213531">
    <property type="protein sequence ID" value="TFK46319.1"/>
    <property type="molecule type" value="Genomic_DNA"/>
</dbReference>
<accession>A0A5C3MLN8</accession>
<dbReference type="Proteomes" id="UP000305948">
    <property type="component" value="Unassembled WGS sequence"/>
</dbReference>
<sequence length="230" mass="25054">MPRHPGLNINSYELTEDVLRVLQENDAEFDAASTSTASDLPGPGRLLDRSITCAGRLVEGAVSTVARRIGKKSKVRPTATSQRIRYNLDADVVGFLHEHAEFEIASLSTASDRTGPGRTLDKLYGALGGAVENLATISLRSIGLTPDGVILRLVQALLEDYVKSCWCRSQTWRCPACVEFLCVLQNLRLNSTRTLVSLDAMILLSVLAGDASGSRSRMVKTCKSLTRYLK</sequence>
<evidence type="ECO:0000313" key="2">
    <source>
        <dbReference type="Proteomes" id="UP000305948"/>
    </source>
</evidence>
<dbReference type="OrthoDB" id="3066495at2759"/>
<reference evidence="1 2" key="1">
    <citation type="journal article" date="2019" name="Nat. Ecol. Evol.">
        <title>Megaphylogeny resolves global patterns of mushroom evolution.</title>
        <authorList>
            <person name="Varga T."/>
            <person name="Krizsan K."/>
            <person name="Foldi C."/>
            <person name="Dima B."/>
            <person name="Sanchez-Garcia M."/>
            <person name="Sanchez-Ramirez S."/>
            <person name="Szollosi G.J."/>
            <person name="Szarkandi J.G."/>
            <person name="Papp V."/>
            <person name="Albert L."/>
            <person name="Andreopoulos W."/>
            <person name="Angelini C."/>
            <person name="Antonin V."/>
            <person name="Barry K.W."/>
            <person name="Bougher N.L."/>
            <person name="Buchanan P."/>
            <person name="Buyck B."/>
            <person name="Bense V."/>
            <person name="Catcheside P."/>
            <person name="Chovatia M."/>
            <person name="Cooper J."/>
            <person name="Damon W."/>
            <person name="Desjardin D."/>
            <person name="Finy P."/>
            <person name="Geml J."/>
            <person name="Haridas S."/>
            <person name="Hughes K."/>
            <person name="Justo A."/>
            <person name="Karasinski D."/>
            <person name="Kautmanova I."/>
            <person name="Kiss B."/>
            <person name="Kocsube S."/>
            <person name="Kotiranta H."/>
            <person name="LaButti K.M."/>
            <person name="Lechner B.E."/>
            <person name="Liimatainen K."/>
            <person name="Lipzen A."/>
            <person name="Lukacs Z."/>
            <person name="Mihaltcheva S."/>
            <person name="Morgado L.N."/>
            <person name="Niskanen T."/>
            <person name="Noordeloos M.E."/>
            <person name="Ohm R.A."/>
            <person name="Ortiz-Santana B."/>
            <person name="Ovrebo C."/>
            <person name="Racz N."/>
            <person name="Riley R."/>
            <person name="Savchenko A."/>
            <person name="Shiryaev A."/>
            <person name="Soop K."/>
            <person name="Spirin V."/>
            <person name="Szebenyi C."/>
            <person name="Tomsovsky M."/>
            <person name="Tulloss R.E."/>
            <person name="Uehling J."/>
            <person name="Grigoriev I.V."/>
            <person name="Vagvolgyi C."/>
            <person name="Papp T."/>
            <person name="Martin F.M."/>
            <person name="Miettinen O."/>
            <person name="Hibbett D.S."/>
            <person name="Nagy L.G."/>
        </authorList>
    </citation>
    <scope>NUCLEOTIDE SEQUENCE [LARGE SCALE GENOMIC DNA]</scope>
    <source>
        <strain evidence="1 2">OMC1185</strain>
    </source>
</reference>
<gene>
    <name evidence="1" type="ORF">OE88DRAFT_929467</name>
</gene>
<proteinExistence type="predicted"/>